<dbReference type="SUPFAM" id="SSF53613">
    <property type="entry name" value="Ribokinase-like"/>
    <property type="match status" value="1"/>
</dbReference>
<evidence type="ECO:0000313" key="1">
    <source>
        <dbReference type="EMBL" id="CAG8971253.1"/>
    </source>
</evidence>
<evidence type="ECO:0000313" key="2">
    <source>
        <dbReference type="Proteomes" id="UP000701801"/>
    </source>
</evidence>
<name>A0A9N9LCH7_9HELO</name>
<accession>A0A9N9LCH7</accession>
<dbReference type="InterPro" id="IPR029056">
    <property type="entry name" value="Ribokinase-like"/>
</dbReference>
<dbReference type="AlphaFoldDB" id="A0A9N9LCH7"/>
<comment type="caution">
    <text evidence="1">The sequence shown here is derived from an EMBL/GenBank/DDBJ whole genome shotgun (WGS) entry which is preliminary data.</text>
</comment>
<evidence type="ECO:0008006" key="3">
    <source>
        <dbReference type="Google" id="ProtNLM"/>
    </source>
</evidence>
<gene>
    <name evidence="1" type="ORF">HYALB_00001418</name>
</gene>
<proteinExistence type="predicted"/>
<reference evidence="1" key="1">
    <citation type="submission" date="2021-07" db="EMBL/GenBank/DDBJ databases">
        <authorList>
            <person name="Durling M."/>
        </authorList>
    </citation>
    <scope>NUCLEOTIDE SEQUENCE</scope>
</reference>
<dbReference type="PANTHER" id="PTHR47098">
    <property type="entry name" value="PROTEIN MAK32"/>
    <property type="match status" value="1"/>
</dbReference>
<dbReference type="Gene3D" id="3.40.1190.20">
    <property type="match status" value="2"/>
</dbReference>
<dbReference type="Proteomes" id="UP000701801">
    <property type="component" value="Unassembled WGS sequence"/>
</dbReference>
<dbReference type="EMBL" id="CAJVRM010000015">
    <property type="protein sequence ID" value="CAG8971253.1"/>
    <property type="molecule type" value="Genomic_DNA"/>
</dbReference>
<dbReference type="PANTHER" id="PTHR47098:SF2">
    <property type="entry name" value="PROTEIN MAK32"/>
    <property type="match status" value="1"/>
</dbReference>
<keyword evidence="2" id="KW-1185">Reference proteome</keyword>
<organism evidence="1 2">
    <name type="scientific">Hymenoscyphus albidus</name>
    <dbReference type="NCBI Taxonomy" id="595503"/>
    <lineage>
        <taxon>Eukaryota</taxon>
        <taxon>Fungi</taxon>
        <taxon>Dikarya</taxon>
        <taxon>Ascomycota</taxon>
        <taxon>Pezizomycotina</taxon>
        <taxon>Leotiomycetes</taxon>
        <taxon>Helotiales</taxon>
        <taxon>Helotiaceae</taxon>
        <taxon>Hymenoscyphus</taxon>
    </lineage>
</organism>
<sequence length="462" mass="50719">MASEEQDRGTSPSQEIDFCTMGMFIIDLTQAPDEIHYHPPKPPVYDILGGGGSWSAVGARMFSPPPLSKTVSWIVDEGSDFPASIRDQIASWETSCLIRSDPSRHTTRGWNGYDEHQNRAFKYTTTKLRLDENSLSEPLLFSKSFHLICSPARCIQLTNAILRRRKRVNPRAPKPIFIWEPVPDLCIPSELLNTTNALPYVDICSPNHHELATLMGDPDLGLDPATGEISTAAIERSCEQLLSSMPLQSYTLIVRAGPKGCFVAKNGGRSRRPSIIRKKRPANHARGGLTPEIDMMALFSGLINADGSVEREIVTVDPGIERWIPAYFQGDAQPVPDAALSISCNPLPSSDLEPQRTVVQRVHSTFDLNLDKMEIEETHRAHAVVDPTGGGNAFLGALSVGLARQKTILEATAWGSVAASFAIEQVSVPTVGVDDQGRETWNGVRVEERLEEFCKRTGLTGL</sequence>
<protein>
    <recommendedName>
        <fullName evidence="3">Carbohydrate kinase PfkB domain-containing protein</fullName>
    </recommendedName>
</protein>